<organism evidence="1">
    <name type="scientific">Spirodela intermedia</name>
    <name type="common">Intermediate duckweed</name>
    <dbReference type="NCBI Taxonomy" id="51605"/>
    <lineage>
        <taxon>Eukaryota</taxon>
        <taxon>Viridiplantae</taxon>
        <taxon>Streptophyta</taxon>
        <taxon>Embryophyta</taxon>
        <taxon>Tracheophyta</taxon>
        <taxon>Spermatophyta</taxon>
        <taxon>Magnoliopsida</taxon>
        <taxon>Liliopsida</taxon>
        <taxon>Araceae</taxon>
        <taxon>Lemnoideae</taxon>
        <taxon>Spirodela</taxon>
    </lineage>
</organism>
<dbReference type="EMBL" id="LR761918">
    <property type="protein sequence ID" value="CAA9893338.1"/>
    <property type="molecule type" value="Genomic_DNA"/>
</dbReference>
<keyword evidence="1" id="KW-0934">Plastid</keyword>
<proteinExistence type="predicted"/>
<dbReference type="AlphaFoldDB" id="A0A8S0XA86"/>
<protein>
    <submittedName>
        <fullName evidence="1">Uncharacterized protein</fullName>
    </submittedName>
</protein>
<keyword evidence="1" id="KW-0150">Chloroplast</keyword>
<reference evidence="1" key="1">
    <citation type="submission" date="2020-02" db="EMBL/GenBank/DDBJ databases">
        <authorList>
            <person name="Scholz U."/>
            <person name="Mascher M."/>
            <person name="Fiebig A."/>
        </authorList>
    </citation>
    <scope>NUCLEOTIDE SEQUENCE</scope>
</reference>
<evidence type="ECO:0000313" key="1">
    <source>
        <dbReference type="EMBL" id="CAA9893338.1"/>
    </source>
</evidence>
<geneLocation type="chloroplast" evidence="1"/>
<sequence length="152" mass="16589">MGYSYSTSLYNAQGSRLSNKATFPPTATNSPPQVKLVLAAAPGAVVPGAKAWIHGFGVPPKRETQVLVTLLSGDSTWIPHLGTKPVLGQLCDNGTNPQKALMLKRPMHRLQCSPKLKKPEVICIPRKPRPHHHLIFLDPLLAKPPGHWVQCE</sequence>
<name>A0A8S0XA86_SPIIN</name>
<gene>
    <name evidence="1" type="ORF">SI8410PT_00027</name>
</gene>
<accession>A0A8S0XA86</accession>